<dbReference type="PATRIC" id="fig|2064.6.peg.2436"/>
<sequence length="1565" mass="162912">MSEPGTFERILAEIGQALLPLRDGLATPAAFSALLRRLGWTATTIPQPFVDLRAAVETLYDSLHTLLGDGGLNVDGTVGDGGASAAVSFSPDDVKRALGAVQALIKGIQAIAGAPPASIPDTLRADGFLTLFPGQLLDHLVITYLQRYHPNLGFVLRSLGVVKAGYAPPTGNRPPYVHLALDLGDLPRTLADPAQVLKDAFGWGTDAFDQPALLSQLDNLLRSIGANVDIERLAPTTALAVQGATPDPLGPRSRTLAAVLFQRVQPSAEMAAAIRLLPLPATADGGPPGLALLPSFTGRQGFRFELGPDIAVTIRGDLDLQGGVALLVRPGRGVDMVLGFESSSAPVHAKGSIDVQVERFGPTDQPRVLFGEADGTRLQVRRISGAGGVRLVRDAVDFFAEFGLEGLEFVLSPAGADGFVGAVLPADGFTLGADLTVGLSYRQGFYFRGTSNLEIQLPAHLELGPLEIQGLTISASPDANGLPIGLGVSFRAQLGPITAVVEQVGLNAELAFRSDGSGNLGPVDLSFGFRPPKGVGLSVDAGAVKGGGFLSFDPDRGEYAGALDLEFAGLVELKAVGLISTRMPDGTDGFSLLVVITTDFGATGIQLGYGFTLLAVGGLIGLNRSMNLQALVEGVRTGAVQSVMFPKDVIANAPRILSDLARYFPPEQGRFLIGPMAKIGWGTPTLVSVSLGVVIEIPPGDIAVLGVLQCLLPSADLPLLALQVAFVGALEVDKSRLWFFASLFDSHVLTMTIDGGMGLLVAWGDAPDFVLTVGGFHPSFKPPPLPFPVPARLTVDILNRPGQLIRVSGYFAVTSNTVQFGAAAELRLGFGGFGVEGHLSFDALFRFSPFAFTIAISAGVTLKAFGVGVFGIDLNFALEGPAPWRAHGRGSISLLFFEISADFDITWGEEHNTTLPPVAVLPLLAGEFDKIESWQTQLPSGGVNPLVTLRQLPDTDQLVLHPLGTLFVRQRAVPLDVRLDRIGAQRLSDGRRFGITPAPDSGLARVSVTGEKFAMAQFQDMDDAAKLSRPPYENQDSGLELTAAAGTLLSPRVVRRSARYELHVIDSGVPATAAAARRVVPMAARSAVDAPKRFHDVSPAVFNQLLQGSSTSRSPISQRETRLRRPFPVDQTVQLTDRRFVVANLRNNVQAHPPAGGLAAATFRSRATAEDALADWIAQDGALAGQLHVIPEEEAVGSPATPGGWASVGSLPTPARDIEAVRLANGKVLIAGGADATGTALAAAALFDPVAAAWTAAPPPATARRRHSTTRLGDGRVVLTGGRGADGGTLGTTEIYDPAPGTWSSAGALTTARHGHTATALPDGRLLVVGGTDADGRALGTVELLDPTTGAWSATGPAMTDARTGHRAVLLTDGRVLVVGGALPTGGPDAATAYCELYDPVARTWTPTGSLLTARKGHRATLLSDGRVLVTGGDPVPGPGPYDPRSLATAEVWDRATGAWTALGPLPGGGRRGHHCLALRSGQVLLIGGAGTPSLDTGFRHTALLDPTLTTWTTTGPLATGRTDFAAVELADGRVLVTGGATRSGPAAPGPDPVELAAADEAYVP</sequence>
<dbReference type="Gene3D" id="2.120.10.80">
    <property type="entry name" value="Kelch-type beta propeller"/>
    <property type="match status" value="2"/>
</dbReference>
<dbReference type="InterPro" id="IPR037293">
    <property type="entry name" value="Gal_Oxidase_central_sf"/>
</dbReference>
<evidence type="ECO:0000259" key="2">
    <source>
        <dbReference type="Pfam" id="PF20248"/>
    </source>
</evidence>
<protein>
    <recommendedName>
        <fullName evidence="2">DUF6603 domain-containing protein</fullName>
    </recommendedName>
</protein>
<comment type="caution">
    <text evidence="3">The sequence shown here is derived from an EMBL/GenBank/DDBJ whole genome shotgun (WGS) entry which is preliminary data.</text>
</comment>
<organism evidence="3 4">
    <name type="scientific">Kitasatospora griseola</name>
    <name type="common">Streptomyces griseolosporeus</name>
    <dbReference type="NCBI Taxonomy" id="2064"/>
    <lineage>
        <taxon>Bacteria</taxon>
        <taxon>Bacillati</taxon>
        <taxon>Actinomycetota</taxon>
        <taxon>Actinomycetes</taxon>
        <taxon>Kitasatosporales</taxon>
        <taxon>Streptomycetaceae</taxon>
        <taxon>Kitasatospora</taxon>
    </lineage>
</organism>
<dbReference type="PANTHER" id="PTHR45632:SF26">
    <property type="entry name" value="BTB DOMAIN-CONTAINING PROTEIN"/>
    <property type="match status" value="1"/>
</dbReference>
<name>A0A0D0Q1F3_KITGR</name>
<dbReference type="Proteomes" id="UP000032066">
    <property type="component" value="Unassembled WGS sequence"/>
</dbReference>
<proteinExistence type="predicted"/>
<evidence type="ECO:0000256" key="1">
    <source>
        <dbReference type="SAM" id="MobiDB-lite"/>
    </source>
</evidence>
<dbReference type="EMBL" id="JXZB01000002">
    <property type="protein sequence ID" value="KIQ64753.1"/>
    <property type="molecule type" value="Genomic_DNA"/>
</dbReference>
<accession>A0A0D0Q1F3</accession>
<dbReference type="OrthoDB" id="535891at2"/>
<dbReference type="InterPro" id="IPR015915">
    <property type="entry name" value="Kelch-typ_b-propeller"/>
</dbReference>
<gene>
    <name evidence="3" type="ORF">TR51_11360</name>
</gene>
<dbReference type="InterPro" id="IPR046538">
    <property type="entry name" value="DUF6603"/>
</dbReference>
<dbReference type="InterPro" id="IPR006652">
    <property type="entry name" value="Kelch_1"/>
</dbReference>
<dbReference type="SUPFAM" id="SSF117281">
    <property type="entry name" value="Kelch motif"/>
    <property type="match status" value="1"/>
</dbReference>
<dbReference type="Pfam" id="PF20248">
    <property type="entry name" value="DUF6603"/>
    <property type="match status" value="1"/>
</dbReference>
<evidence type="ECO:0000313" key="4">
    <source>
        <dbReference type="Proteomes" id="UP000032066"/>
    </source>
</evidence>
<keyword evidence="4" id="KW-1185">Reference proteome</keyword>
<dbReference type="STRING" id="2064.TR51_11360"/>
<dbReference type="PANTHER" id="PTHR45632">
    <property type="entry name" value="LD33804P"/>
    <property type="match status" value="1"/>
</dbReference>
<dbReference type="Pfam" id="PF24681">
    <property type="entry name" value="Kelch_KLHDC2_KLHL20_DRC7"/>
    <property type="match status" value="1"/>
</dbReference>
<evidence type="ECO:0000313" key="3">
    <source>
        <dbReference type="EMBL" id="KIQ64753.1"/>
    </source>
</evidence>
<dbReference type="SMART" id="SM00612">
    <property type="entry name" value="Kelch"/>
    <property type="match status" value="6"/>
</dbReference>
<reference evidence="3 4" key="1">
    <citation type="submission" date="2015-02" db="EMBL/GenBank/DDBJ databases">
        <title>Draft genome sequence of Kitasatospora griseola MF730-N6, a bafilomycin, terpentecin and satosporin producer.</title>
        <authorList>
            <person name="Arens J.C."/>
            <person name="Haltli B."/>
            <person name="Kerr R.G."/>
        </authorList>
    </citation>
    <scope>NUCLEOTIDE SEQUENCE [LARGE SCALE GENOMIC DNA]</scope>
    <source>
        <strain evidence="3 4">MF730-N6</strain>
    </source>
</reference>
<dbReference type="RefSeq" id="WP_043910562.1">
    <property type="nucleotide sequence ID" value="NZ_JXZB01000002.1"/>
</dbReference>
<dbReference type="Gene3D" id="2.130.10.80">
    <property type="entry name" value="Galactose oxidase/kelch, beta-propeller"/>
    <property type="match status" value="1"/>
</dbReference>
<feature type="domain" description="DUF6603" evidence="2">
    <location>
        <begin position="460"/>
        <end position="1024"/>
    </location>
</feature>
<feature type="region of interest" description="Disordered" evidence="1">
    <location>
        <begin position="1541"/>
        <end position="1565"/>
    </location>
</feature>